<accession>A0A409YNV0</accession>
<keyword evidence="3" id="KW-1185">Reference proteome</keyword>
<gene>
    <name evidence="2" type="ORF">CVT26_012880</name>
</gene>
<evidence type="ECO:0000313" key="2">
    <source>
        <dbReference type="EMBL" id="PPR04767.1"/>
    </source>
</evidence>
<dbReference type="AlphaFoldDB" id="A0A409YNV0"/>
<dbReference type="EMBL" id="NHYE01000570">
    <property type="protein sequence ID" value="PPR04767.1"/>
    <property type="molecule type" value="Genomic_DNA"/>
</dbReference>
<organism evidence="2 3">
    <name type="scientific">Gymnopilus dilepis</name>
    <dbReference type="NCBI Taxonomy" id="231916"/>
    <lineage>
        <taxon>Eukaryota</taxon>
        <taxon>Fungi</taxon>
        <taxon>Dikarya</taxon>
        <taxon>Basidiomycota</taxon>
        <taxon>Agaricomycotina</taxon>
        <taxon>Agaricomycetes</taxon>
        <taxon>Agaricomycetidae</taxon>
        <taxon>Agaricales</taxon>
        <taxon>Agaricineae</taxon>
        <taxon>Hymenogastraceae</taxon>
        <taxon>Gymnopilus</taxon>
    </lineage>
</organism>
<evidence type="ECO:0000256" key="1">
    <source>
        <dbReference type="SAM" id="MobiDB-lite"/>
    </source>
</evidence>
<sequence length="153" mass="16570">MPSSSSHARPARATYTRILTNYGFWGKLTDASSGAYRKLYIRLVDMGSPGQLPLYGTQSVSPTFVSPSSARAAAKFWKYDPQWNCSLFWTSTPQLRITNLGTEGEAGTTPAEDATLSPPTPGIQTPVVNVEMKPVQPCLPSPHPQANPLCDIT</sequence>
<name>A0A409YNV0_9AGAR</name>
<comment type="caution">
    <text evidence="2">The sequence shown here is derived from an EMBL/GenBank/DDBJ whole genome shotgun (WGS) entry which is preliminary data.</text>
</comment>
<evidence type="ECO:0000313" key="3">
    <source>
        <dbReference type="Proteomes" id="UP000284706"/>
    </source>
</evidence>
<dbReference type="Proteomes" id="UP000284706">
    <property type="component" value="Unassembled WGS sequence"/>
</dbReference>
<proteinExistence type="predicted"/>
<protein>
    <submittedName>
        <fullName evidence="2">Uncharacterized protein</fullName>
    </submittedName>
</protein>
<dbReference type="InParanoid" id="A0A409YNV0"/>
<feature type="region of interest" description="Disordered" evidence="1">
    <location>
        <begin position="101"/>
        <end position="120"/>
    </location>
</feature>
<reference evidence="2 3" key="1">
    <citation type="journal article" date="2018" name="Evol. Lett.">
        <title>Horizontal gene cluster transfer increased hallucinogenic mushroom diversity.</title>
        <authorList>
            <person name="Reynolds H.T."/>
            <person name="Vijayakumar V."/>
            <person name="Gluck-Thaler E."/>
            <person name="Korotkin H.B."/>
            <person name="Matheny P.B."/>
            <person name="Slot J.C."/>
        </authorList>
    </citation>
    <scope>NUCLEOTIDE SEQUENCE [LARGE SCALE GENOMIC DNA]</scope>
    <source>
        <strain evidence="2 3">SRW20</strain>
    </source>
</reference>